<protein>
    <submittedName>
        <fullName evidence="1">Uncharacterized protein</fullName>
    </submittedName>
</protein>
<gene>
    <name evidence="1" type="ORF">NCS_30041</name>
</gene>
<proteinExistence type="predicted"/>
<evidence type="ECO:0000313" key="1">
    <source>
        <dbReference type="EMBL" id="SMH72201.1"/>
    </source>
</evidence>
<organism evidence="1 2">
    <name type="scientific">Candidatus Nitrosotalea okcheonensis</name>
    <dbReference type="NCBI Taxonomy" id="1903276"/>
    <lineage>
        <taxon>Archaea</taxon>
        <taxon>Nitrososphaerota</taxon>
        <taxon>Nitrososphaeria</taxon>
        <taxon>Nitrosotaleales</taxon>
        <taxon>Nitrosotaleaceae</taxon>
        <taxon>Nitrosotalea</taxon>
    </lineage>
</organism>
<dbReference type="EMBL" id="LT841358">
    <property type="protein sequence ID" value="SMH72201.1"/>
    <property type="molecule type" value="Genomic_DNA"/>
</dbReference>
<name>A0A2H1FHG3_9ARCH</name>
<accession>A0A2H1FHG3</accession>
<sequence>MRSFAKEGMVKYYGISLDKFLLYIKEMELYTTTGTLIPFHY</sequence>
<keyword evidence="2" id="KW-1185">Reference proteome</keyword>
<reference evidence="2" key="1">
    <citation type="submission" date="2017-03" db="EMBL/GenBank/DDBJ databases">
        <authorList>
            <person name="Herbold C."/>
        </authorList>
    </citation>
    <scope>NUCLEOTIDE SEQUENCE [LARGE SCALE GENOMIC DNA]</scope>
</reference>
<dbReference type="Proteomes" id="UP000230607">
    <property type="component" value="Chromosome 1"/>
</dbReference>
<evidence type="ECO:0000313" key="2">
    <source>
        <dbReference type="Proteomes" id="UP000230607"/>
    </source>
</evidence>
<dbReference type="AlphaFoldDB" id="A0A2H1FHG3"/>